<dbReference type="GO" id="GO:0005886">
    <property type="term" value="C:plasma membrane"/>
    <property type="evidence" value="ECO:0007669"/>
    <property type="project" value="UniProtKB-SubCell"/>
</dbReference>
<keyword evidence="12" id="KW-1185">Reference proteome</keyword>
<evidence type="ECO:0000256" key="1">
    <source>
        <dbReference type="ARBA" id="ARBA00004429"/>
    </source>
</evidence>
<keyword evidence="7 9" id="KW-0472">Membrane</keyword>
<evidence type="ECO:0000256" key="7">
    <source>
        <dbReference type="ARBA" id="ARBA00023136"/>
    </source>
</evidence>
<dbReference type="InterPro" id="IPR007387">
    <property type="entry name" value="TRAP_DctQ"/>
</dbReference>
<feature type="transmembrane region" description="Helical" evidence="9">
    <location>
        <begin position="131"/>
        <end position="153"/>
    </location>
</feature>
<proteinExistence type="inferred from homology"/>
<comment type="similarity">
    <text evidence="8 9">Belongs to the TRAP transporter small permease family.</text>
</comment>
<comment type="subcellular location">
    <subcellularLocation>
        <location evidence="1 9">Cell inner membrane</location>
        <topology evidence="1 9">Multi-pass membrane protein</topology>
    </subcellularLocation>
</comment>
<gene>
    <name evidence="11" type="ORF">PZ740_02935</name>
</gene>
<evidence type="ECO:0000256" key="9">
    <source>
        <dbReference type="RuleBase" id="RU369079"/>
    </source>
</evidence>
<dbReference type="Proteomes" id="UP001301140">
    <property type="component" value="Unassembled WGS sequence"/>
</dbReference>
<dbReference type="InterPro" id="IPR055348">
    <property type="entry name" value="DctQ"/>
</dbReference>
<evidence type="ECO:0000313" key="11">
    <source>
        <dbReference type="EMBL" id="MDF1585336.1"/>
    </source>
</evidence>
<comment type="subunit">
    <text evidence="9">The complex comprises the extracytoplasmic solute receptor protein and the two transmembrane proteins.</text>
</comment>
<accession>A0AAP3UYC3</accession>
<dbReference type="RefSeq" id="WP_327787752.1">
    <property type="nucleotide sequence ID" value="NZ_JARGEQ010000016.1"/>
</dbReference>
<keyword evidence="6 9" id="KW-1133">Transmembrane helix</keyword>
<dbReference type="EMBL" id="JARGEQ010000016">
    <property type="protein sequence ID" value="MDF1585336.1"/>
    <property type="molecule type" value="Genomic_DNA"/>
</dbReference>
<evidence type="ECO:0000256" key="5">
    <source>
        <dbReference type="ARBA" id="ARBA00022692"/>
    </source>
</evidence>
<feature type="transmembrane region" description="Helical" evidence="9">
    <location>
        <begin position="50"/>
        <end position="67"/>
    </location>
</feature>
<evidence type="ECO:0000256" key="8">
    <source>
        <dbReference type="ARBA" id="ARBA00038436"/>
    </source>
</evidence>
<sequence length="196" mass="22397">MSGFVRFVDRLNLWVGHSFAWTILILTFAVSYEVFVRYALRAPTSWSYDISYMMYGALFLMAGAYTLSRNGHVRGDFLYRLWPPRVQAAVDFVLYIFFLLPGCAALFYSGWSFAAQSWRYGEVSIFSPAGLPIYPMKTLIPIAGLLLVLQGLAEMARCVECMRTGQWPRRLHDVEELETAVLHHVEHETRAGGEPR</sequence>
<keyword evidence="5 9" id="KW-0812">Transmembrane</keyword>
<feature type="transmembrane region" description="Helical" evidence="9">
    <location>
        <begin position="12"/>
        <end position="30"/>
    </location>
</feature>
<dbReference type="AlphaFoldDB" id="A0AAP3UYC3"/>
<evidence type="ECO:0000313" key="12">
    <source>
        <dbReference type="Proteomes" id="UP001301140"/>
    </source>
</evidence>
<evidence type="ECO:0000259" key="10">
    <source>
        <dbReference type="Pfam" id="PF04290"/>
    </source>
</evidence>
<keyword evidence="4 9" id="KW-0997">Cell inner membrane</keyword>
<dbReference type="Pfam" id="PF04290">
    <property type="entry name" value="DctQ"/>
    <property type="match status" value="1"/>
</dbReference>
<keyword evidence="2 9" id="KW-0813">Transport</keyword>
<evidence type="ECO:0000256" key="4">
    <source>
        <dbReference type="ARBA" id="ARBA00022519"/>
    </source>
</evidence>
<organism evidence="11 12">
    <name type="scientific">Marinimicrococcus flavescens</name>
    <dbReference type="NCBI Taxonomy" id="3031815"/>
    <lineage>
        <taxon>Bacteria</taxon>
        <taxon>Pseudomonadati</taxon>
        <taxon>Pseudomonadota</taxon>
        <taxon>Alphaproteobacteria</taxon>
        <taxon>Geminicoccales</taxon>
        <taxon>Geminicoccaceae</taxon>
        <taxon>Marinimicrococcus</taxon>
    </lineage>
</organism>
<evidence type="ECO:0000256" key="6">
    <source>
        <dbReference type="ARBA" id="ARBA00022989"/>
    </source>
</evidence>
<feature type="transmembrane region" description="Helical" evidence="9">
    <location>
        <begin position="88"/>
        <end position="111"/>
    </location>
</feature>
<protein>
    <recommendedName>
        <fullName evidence="9">TRAP transporter small permease protein</fullName>
    </recommendedName>
</protein>
<evidence type="ECO:0000256" key="3">
    <source>
        <dbReference type="ARBA" id="ARBA00022475"/>
    </source>
</evidence>
<name>A0AAP3UYC3_9PROT</name>
<comment type="function">
    <text evidence="9">Part of the tripartite ATP-independent periplasmic (TRAP) transport system.</text>
</comment>
<dbReference type="PANTHER" id="PTHR35011:SF4">
    <property type="entry name" value="SLL1102 PROTEIN"/>
    <property type="match status" value="1"/>
</dbReference>
<feature type="domain" description="Tripartite ATP-independent periplasmic transporters DctQ component" evidence="10">
    <location>
        <begin position="27"/>
        <end position="159"/>
    </location>
</feature>
<evidence type="ECO:0000256" key="2">
    <source>
        <dbReference type="ARBA" id="ARBA00022448"/>
    </source>
</evidence>
<comment type="caution">
    <text evidence="11">The sequence shown here is derived from an EMBL/GenBank/DDBJ whole genome shotgun (WGS) entry which is preliminary data.</text>
</comment>
<reference evidence="11 12" key="1">
    <citation type="submission" date="2023-03" db="EMBL/GenBank/DDBJ databases">
        <title>YIM 152171 draft genome.</title>
        <authorList>
            <person name="Yang Z."/>
        </authorList>
    </citation>
    <scope>NUCLEOTIDE SEQUENCE [LARGE SCALE GENOMIC DNA]</scope>
    <source>
        <strain evidence="11 12">YIM 152171</strain>
    </source>
</reference>
<keyword evidence="3" id="KW-1003">Cell membrane</keyword>
<dbReference type="PANTHER" id="PTHR35011">
    <property type="entry name" value="2,3-DIKETO-L-GULONATE TRAP TRANSPORTER SMALL PERMEASE PROTEIN YIAM"/>
    <property type="match status" value="1"/>
</dbReference>
<dbReference type="GO" id="GO:0022857">
    <property type="term" value="F:transmembrane transporter activity"/>
    <property type="evidence" value="ECO:0007669"/>
    <property type="project" value="UniProtKB-UniRule"/>
</dbReference>